<evidence type="ECO:0000313" key="3">
    <source>
        <dbReference type="Proteomes" id="UP001600888"/>
    </source>
</evidence>
<name>A0ABR4FBA3_9PEZI</name>
<proteinExistence type="predicted"/>
<evidence type="ECO:0000256" key="1">
    <source>
        <dbReference type="SAM" id="MobiDB-lite"/>
    </source>
</evidence>
<feature type="region of interest" description="Disordered" evidence="1">
    <location>
        <begin position="260"/>
        <end position="283"/>
    </location>
</feature>
<feature type="compositionally biased region" description="Polar residues" evidence="1">
    <location>
        <begin position="271"/>
        <end position="283"/>
    </location>
</feature>
<dbReference type="Proteomes" id="UP001600888">
    <property type="component" value="Unassembled WGS sequence"/>
</dbReference>
<protein>
    <recommendedName>
        <fullName evidence="4">Glycosyltransferase family 25 protein</fullName>
    </recommendedName>
</protein>
<comment type="caution">
    <text evidence="2">The sequence shown here is derived from an EMBL/GenBank/DDBJ whole genome shotgun (WGS) entry which is preliminary data.</text>
</comment>
<dbReference type="EMBL" id="JBAWTH010000004">
    <property type="protein sequence ID" value="KAL2291942.1"/>
    <property type="molecule type" value="Genomic_DNA"/>
</dbReference>
<evidence type="ECO:0008006" key="4">
    <source>
        <dbReference type="Google" id="ProtNLM"/>
    </source>
</evidence>
<keyword evidence="3" id="KW-1185">Reference proteome</keyword>
<gene>
    <name evidence="2" type="ORF">FJTKL_10644</name>
</gene>
<reference evidence="2 3" key="1">
    <citation type="submission" date="2024-03" db="EMBL/GenBank/DDBJ databases">
        <title>A high-quality draft genome sequence of Diaporthe vaccinii, a causative agent of upright dieback and viscid rot disease in cranberry plants.</title>
        <authorList>
            <person name="Sarrasin M."/>
            <person name="Lang B.F."/>
            <person name="Burger G."/>
        </authorList>
    </citation>
    <scope>NUCLEOTIDE SEQUENCE [LARGE SCALE GENOMIC DNA]</scope>
    <source>
        <strain evidence="2 3">IS7</strain>
    </source>
</reference>
<organism evidence="2 3">
    <name type="scientific">Diaporthe vaccinii</name>
    <dbReference type="NCBI Taxonomy" id="105482"/>
    <lineage>
        <taxon>Eukaryota</taxon>
        <taxon>Fungi</taxon>
        <taxon>Dikarya</taxon>
        <taxon>Ascomycota</taxon>
        <taxon>Pezizomycotina</taxon>
        <taxon>Sordariomycetes</taxon>
        <taxon>Sordariomycetidae</taxon>
        <taxon>Diaporthales</taxon>
        <taxon>Diaporthaceae</taxon>
        <taxon>Diaporthe</taxon>
        <taxon>Diaporthe eres species complex</taxon>
    </lineage>
</organism>
<accession>A0ABR4FBA3</accession>
<sequence length="283" mass="31762">MVLGAALSDIDIEFVDGVLGQDVPDKAIPISSDHERLPDPSIGSWRAHINAIQEIVKRNLSTALILEDDADWDFRIKDQLRDFATATRALTQPLEGTSGSYADPTYPTPKAQAEVREFQFHNLPKTVVPRHSPYGDNWDLLWVGHCGMHFPFADDTNLPKGRVVWTDQTVPQKQYLSNIYQPDDIKEQYPDHTRVVHHAQRPVCSLGYAVTQKAARQILFEIGLKDVDAAYDLNLLRFCDGLDGRGYHRCLTMQLSSNITGPRGRKVPRATSRTTATNGKTSR</sequence>
<evidence type="ECO:0000313" key="2">
    <source>
        <dbReference type="EMBL" id="KAL2291942.1"/>
    </source>
</evidence>